<evidence type="ECO:0000313" key="1">
    <source>
        <dbReference type="EMBL" id="ETO09050.1"/>
    </source>
</evidence>
<name>X6M7P1_RETFI</name>
<evidence type="ECO:0000313" key="2">
    <source>
        <dbReference type="Proteomes" id="UP000023152"/>
    </source>
</evidence>
<gene>
    <name evidence="1" type="ORF">RFI_28337</name>
</gene>
<keyword evidence="2" id="KW-1185">Reference proteome</keyword>
<proteinExistence type="predicted"/>
<comment type="caution">
    <text evidence="1">The sequence shown here is derived from an EMBL/GenBank/DDBJ whole genome shotgun (WGS) entry which is preliminary data.</text>
</comment>
<dbReference type="AlphaFoldDB" id="X6M7P1"/>
<sequence length="189" mass="21965">MVSSQIQSLFMCSSCYSKNKKIYLMQFMKQQVYFVSFSGTSTIKSLSCLLNLIELQLINIKNNIIKSNEDVKKEFESNEHIFKIIWTSVILKNVKETDVTNFGKLFEQELKYEIICDQSPKMTKQDVQSLLARVVANYEFHKNTHKYDDINEALIAGENGLKQLLITVKVKTIQKINKLSYVKDNFIKI</sequence>
<reference evidence="1 2" key="1">
    <citation type="journal article" date="2013" name="Curr. Biol.">
        <title>The Genome of the Foraminiferan Reticulomyxa filosa.</title>
        <authorList>
            <person name="Glockner G."/>
            <person name="Hulsmann N."/>
            <person name="Schleicher M."/>
            <person name="Noegel A.A."/>
            <person name="Eichinger L."/>
            <person name="Gallinger C."/>
            <person name="Pawlowski J."/>
            <person name="Sierra R."/>
            <person name="Euteneuer U."/>
            <person name="Pillet L."/>
            <person name="Moustafa A."/>
            <person name="Platzer M."/>
            <person name="Groth M."/>
            <person name="Szafranski K."/>
            <person name="Schliwa M."/>
        </authorList>
    </citation>
    <scope>NUCLEOTIDE SEQUENCE [LARGE SCALE GENOMIC DNA]</scope>
</reference>
<protein>
    <submittedName>
        <fullName evidence="1">Uncharacterized protein</fullName>
    </submittedName>
</protein>
<organism evidence="1 2">
    <name type="scientific">Reticulomyxa filosa</name>
    <dbReference type="NCBI Taxonomy" id="46433"/>
    <lineage>
        <taxon>Eukaryota</taxon>
        <taxon>Sar</taxon>
        <taxon>Rhizaria</taxon>
        <taxon>Retaria</taxon>
        <taxon>Foraminifera</taxon>
        <taxon>Monothalamids</taxon>
        <taxon>Reticulomyxidae</taxon>
        <taxon>Reticulomyxa</taxon>
    </lineage>
</organism>
<dbReference type="EMBL" id="ASPP01024406">
    <property type="protein sequence ID" value="ETO09050.1"/>
    <property type="molecule type" value="Genomic_DNA"/>
</dbReference>
<accession>X6M7P1</accession>
<dbReference type="Proteomes" id="UP000023152">
    <property type="component" value="Unassembled WGS sequence"/>
</dbReference>